<dbReference type="EMBL" id="MZXW01000017">
    <property type="protein sequence ID" value="RXT47872.1"/>
    <property type="molecule type" value="Genomic_DNA"/>
</dbReference>
<keyword evidence="3" id="KW-1185">Reference proteome</keyword>
<reference evidence="2 3" key="1">
    <citation type="submission" date="2017-03" db="EMBL/GenBank/DDBJ databases">
        <authorList>
            <person name="Safronova V.I."/>
            <person name="Sazanova A.L."/>
            <person name="Chirak E.R."/>
        </authorList>
    </citation>
    <scope>NUCLEOTIDE SEQUENCE [LARGE SCALE GENOMIC DNA]</scope>
    <source>
        <strain evidence="2 3">Opo-243</strain>
    </source>
</reference>
<feature type="region of interest" description="Disordered" evidence="1">
    <location>
        <begin position="48"/>
        <end position="84"/>
    </location>
</feature>
<protein>
    <recommendedName>
        <fullName evidence="4">PsiF repeat-containing protein</fullName>
    </recommendedName>
</protein>
<comment type="caution">
    <text evidence="2">The sequence shown here is derived from an EMBL/GenBank/DDBJ whole genome shotgun (WGS) entry which is preliminary data.</text>
</comment>
<dbReference type="Proteomes" id="UP000290819">
    <property type="component" value="Unassembled WGS sequence"/>
</dbReference>
<sequence length="84" mass="8829">MVFRWKVGAVAIGVICLAGEAIPERASAITAELAKTCKALTTKRFPPREVANPAAGSAKGSGRDQSSYFNKCVANNGKMDDDAK</sequence>
<organism evidence="2 3">
    <name type="scientific">Bradyrhizobium betae</name>
    <dbReference type="NCBI Taxonomy" id="244734"/>
    <lineage>
        <taxon>Bacteria</taxon>
        <taxon>Pseudomonadati</taxon>
        <taxon>Pseudomonadota</taxon>
        <taxon>Alphaproteobacteria</taxon>
        <taxon>Hyphomicrobiales</taxon>
        <taxon>Nitrobacteraceae</taxon>
        <taxon>Bradyrhizobium</taxon>
    </lineage>
</organism>
<evidence type="ECO:0008006" key="4">
    <source>
        <dbReference type="Google" id="ProtNLM"/>
    </source>
</evidence>
<name>A0A4Q1V8V4_9BRAD</name>
<gene>
    <name evidence="2" type="ORF">B5V03_15625</name>
</gene>
<dbReference type="AlphaFoldDB" id="A0A4Q1V8V4"/>
<evidence type="ECO:0000256" key="1">
    <source>
        <dbReference type="SAM" id="MobiDB-lite"/>
    </source>
</evidence>
<accession>A0A4Q1V8V4</accession>
<evidence type="ECO:0000313" key="2">
    <source>
        <dbReference type="EMBL" id="RXT47872.1"/>
    </source>
</evidence>
<evidence type="ECO:0000313" key="3">
    <source>
        <dbReference type="Proteomes" id="UP000290819"/>
    </source>
</evidence>
<proteinExistence type="predicted"/>